<feature type="compositionally biased region" description="Low complexity" evidence="1">
    <location>
        <begin position="208"/>
        <end position="221"/>
    </location>
</feature>
<evidence type="ECO:0000313" key="3">
    <source>
        <dbReference type="EMBL" id="MED6132402.1"/>
    </source>
</evidence>
<dbReference type="PANTHER" id="PTHR46033">
    <property type="entry name" value="PROTEIN MAIN-LIKE 2"/>
    <property type="match status" value="1"/>
</dbReference>
<proteinExistence type="predicted"/>
<gene>
    <name evidence="3" type="ORF">PIB30_018602</name>
</gene>
<keyword evidence="4" id="KW-1185">Reference proteome</keyword>
<dbReference type="PANTHER" id="PTHR46033:SF8">
    <property type="entry name" value="PROTEIN MAINTENANCE OF MERISTEMS-LIKE"/>
    <property type="match status" value="1"/>
</dbReference>
<reference evidence="3 4" key="1">
    <citation type="journal article" date="2023" name="Plants (Basel)">
        <title>Bridging the Gap: Combining Genomics and Transcriptomics Approaches to Understand Stylosanthes scabra, an Orphan Legume from the Brazilian Caatinga.</title>
        <authorList>
            <person name="Ferreira-Neto J.R.C."/>
            <person name="da Silva M.D."/>
            <person name="Binneck E."/>
            <person name="de Melo N.F."/>
            <person name="da Silva R.H."/>
            <person name="de Melo A.L.T.M."/>
            <person name="Pandolfi V."/>
            <person name="Bustamante F.O."/>
            <person name="Brasileiro-Vidal A.C."/>
            <person name="Benko-Iseppon A.M."/>
        </authorList>
    </citation>
    <scope>NUCLEOTIDE SEQUENCE [LARGE SCALE GENOMIC DNA]</scope>
    <source>
        <tissue evidence="3">Leaves</tissue>
    </source>
</reference>
<dbReference type="Pfam" id="PF10536">
    <property type="entry name" value="PMD"/>
    <property type="match status" value="1"/>
</dbReference>
<dbReference type="InterPro" id="IPR044824">
    <property type="entry name" value="MAIN-like"/>
</dbReference>
<dbReference type="InterPro" id="IPR019557">
    <property type="entry name" value="AminoTfrase-like_pln_mobile"/>
</dbReference>
<dbReference type="Proteomes" id="UP001341840">
    <property type="component" value="Unassembled WGS sequence"/>
</dbReference>
<sequence length="352" mass="40660">MLLLSTQLFGEKISARVLVRWIPFVDQLDDLGQFSWGSTTLAWLYMNLCQASNKNVVAIEGPLQFLQSWIFWRFSSLRPYRFDHFRWPLASRWERYLPTLDEKDSRVLQYQTKLDWLTHRDECCGGPGSRTIGRLFEVMVSGCEEVDDVLDNRRPDRRRMVSTRTIDRDWWWLDEMMGEDVAVPRRVRRIPKGGGCRGGRRAGRDGGRAPSAQPQGGPSSSRTYQAGPSHESEVVLDVINTLVGLLSEFYTLSNFVFNPTVVVDESKKTLITLHILFHTTTKYVKPSLLYNSMSNLHMNKIRGMVKLKQNLWHPATDSSYLWQNEHKSRNSMGCQEKVGSNVLCYHMGQMEM</sequence>
<evidence type="ECO:0000256" key="1">
    <source>
        <dbReference type="SAM" id="MobiDB-lite"/>
    </source>
</evidence>
<feature type="region of interest" description="Disordered" evidence="1">
    <location>
        <begin position="189"/>
        <end position="227"/>
    </location>
</feature>
<evidence type="ECO:0000313" key="4">
    <source>
        <dbReference type="Proteomes" id="UP001341840"/>
    </source>
</evidence>
<evidence type="ECO:0000259" key="2">
    <source>
        <dbReference type="Pfam" id="PF10536"/>
    </source>
</evidence>
<accession>A0ABU6S801</accession>
<protein>
    <recommendedName>
        <fullName evidence="2">Aminotransferase-like plant mobile domain-containing protein</fullName>
    </recommendedName>
</protein>
<organism evidence="3 4">
    <name type="scientific">Stylosanthes scabra</name>
    <dbReference type="NCBI Taxonomy" id="79078"/>
    <lineage>
        <taxon>Eukaryota</taxon>
        <taxon>Viridiplantae</taxon>
        <taxon>Streptophyta</taxon>
        <taxon>Embryophyta</taxon>
        <taxon>Tracheophyta</taxon>
        <taxon>Spermatophyta</taxon>
        <taxon>Magnoliopsida</taxon>
        <taxon>eudicotyledons</taxon>
        <taxon>Gunneridae</taxon>
        <taxon>Pentapetalae</taxon>
        <taxon>rosids</taxon>
        <taxon>fabids</taxon>
        <taxon>Fabales</taxon>
        <taxon>Fabaceae</taxon>
        <taxon>Papilionoideae</taxon>
        <taxon>50 kb inversion clade</taxon>
        <taxon>dalbergioids sensu lato</taxon>
        <taxon>Dalbergieae</taxon>
        <taxon>Pterocarpus clade</taxon>
        <taxon>Stylosanthes</taxon>
    </lineage>
</organism>
<name>A0ABU6S801_9FABA</name>
<dbReference type="EMBL" id="JASCZI010060471">
    <property type="protein sequence ID" value="MED6132402.1"/>
    <property type="molecule type" value="Genomic_DNA"/>
</dbReference>
<feature type="domain" description="Aminotransferase-like plant mobile" evidence="2">
    <location>
        <begin position="1"/>
        <end position="118"/>
    </location>
</feature>
<comment type="caution">
    <text evidence="3">The sequence shown here is derived from an EMBL/GenBank/DDBJ whole genome shotgun (WGS) entry which is preliminary data.</text>
</comment>